<reference evidence="2" key="1">
    <citation type="submission" date="2011-12" db="EMBL/GenBank/DDBJ databases">
        <authorList>
            <consortium name="The Broad Institute Genome Sequencing Platform"/>
            <person name="Russ C."/>
            <person name="Tyler B."/>
            <person name="Panabieres F."/>
            <person name="Shan W."/>
            <person name="Tripathy S."/>
            <person name="Grunwald N."/>
            <person name="Machado M."/>
            <person name="Young S.K."/>
            <person name="Zeng Q."/>
            <person name="Gargeya S."/>
            <person name="Fitzgerald M."/>
            <person name="Haas B."/>
            <person name="Abouelleil A."/>
            <person name="Alvarado L."/>
            <person name="Arachchi H.M."/>
            <person name="Berlin A."/>
            <person name="Chapman S.B."/>
            <person name="Gearin G."/>
            <person name="Goldberg J."/>
            <person name="Griggs A."/>
            <person name="Gujja S."/>
            <person name="Hansen M."/>
            <person name="Heiman D."/>
            <person name="Howarth C."/>
            <person name="Larimer J."/>
            <person name="Lui A."/>
            <person name="MacDonald P.J.P."/>
            <person name="McCowen C."/>
            <person name="Montmayeur A."/>
            <person name="Murphy C."/>
            <person name="Neiman D."/>
            <person name="Pearson M."/>
            <person name="Priest M."/>
            <person name="Roberts A."/>
            <person name="Saif S."/>
            <person name="Shea T."/>
            <person name="Sisk P."/>
            <person name="Stolte C."/>
            <person name="Sykes S."/>
            <person name="Wortman J."/>
            <person name="Nusbaum C."/>
            <person name="Birren B."/>
        </authorList>
    </citation>
    <scope>NUCLEOTIDE SEQUENCE [LARGE SCALE GENOMIC DNA]</scope>
    <source>
        <strain evidence="2">INRA-310</strain>
    </source>
</reference>
<protein>
    <submittedName>
        <fullName evidence="1">Uncharacterized protein</fullName>
    </submittedName>
</protein>
<name>W2Q5Y7_PHYN3</name>
<sequence length="31" mass="3407">MVKVQVAPKYEVKNFVAGRLAQLGVPHASIR</sequence>
<dbReference type="RefSeq" id="XP_008906955.1">
    <property type="nucleotide sequence ID" value="XM_008908707.1"/>
</dbReference>
<dbReference type="EMBL" id="KI669591">
    <property type="protein sequence ID" value="ETN07670.1"/>
    <property type="molecule type" value="Genomic_DNA"/>
</dbReference>
<gene>
    <name evidence="1" type="ORF">PPTG_23148</name>
</gene>
<reference evidence="1 2" key="2">
    <citation type="submission" date="2013-11" db="EMBL/GenBank/DDBJ databases">
        <title>The Genome Sequence of Phytophthora parasitica INRA-310.</title>
        <authorList>
            <consortium name="The Broad Institute Genomics Platform"/>
            <person name="Russ C."/>
            <person name="Tyler B."/>
            <person name="Panabieres F."/>
            <person name="Shan W."/>
            <person name="Tripathy S."/>
            <person name="Grunwald N."/>
            <person name="Machado M."/>
            <person name="Johnson C.S."/>
            <person name="Arredondo F."/>
            <person name="Hong C."/>
            <person name="Coffey M."/>
            <person name="Young S.K."/>
            <person name="Zeng Q."/>
            <person name="Gargeya S."/>
            <person name="Fitzgerald M."/>
            <person name="Abouelleil A."/>
            <person name="Alvarado L."/>
            <person name="Chapman S.B."/>
            <person name="Gainer-Dewar J."/>
            <person name="Goldberg J."/>
            <person name="Griggs A."/>
            <person name="Gujja S."/>
            <person name="Hansen M."/>
            <person name="Howarth C."/>
            <person name="Imamovic A."/>
            <person name="Ireland A."/>
            <person name="Larimer J."/>
            <person name="McCowan C."/>
            <person name="Murphy C."/>
            <person name="Pearson M."/>
            <person name="Poon T.W."/>
            <person name="Priest M."/>
            <person name="Roberts A."/>
            <person name="Saif S."/>
            <person name="Shea T."/>
            <person name="Sykes S."/>
            <person name="Wortman J."/>
            <person name="Nusbaum C."/>
            <person name="Birren B."/>
        </authorList>
    </citation>
    <scope>NUCLEOTIDE SEQUENCE [LARGE SCALE GENOMIC DNA]</scope>
    <source>
        <strain evidence="1 2">INRA-310</strain>
    </source>
</reference>
<dbReference type="VEuPathDB" id="FungiDB:PPTG_23148"/>
<dbReference type="GeneID" id="20191747"/>
<proteinExistence type="predicted"/>
<accession>W2Q5Y7</accession>
<evidence type="ECO:0000313" key="1">
    <source>
        <dbReference type="EMBL" id="ETN07670.1"/>
    </source>
</evidence>
<dbReference type="AlphaFoldDB" id="W2Q5Y7"/>
<evidence type="ECO:0000313" key="2">
    <source>
        <dbReference type="Proteomes" id="UP000018817"/>
    </source>
</evidence>
<dbReference type="Proteomes" id="UP000018817">
    <property type="component" value="Unassembled WGS sequence"/>
</dbReference>
<organism evidence="1 2">
    <name type="scientific">Phytophthora nicotianae (strain INRA-310)</name>
    <name type="common">Phytophthora parasitica</name>
    <dbReference type="NCBI Taxonomy" id="761204"/>
    <lineage>
        <taxon>Eukaryota</taxon>
        <taxon>Sar</taxon>
        <taxon>Stramenopiles</taxon>
        <taxon>Oomycota</taxon>
        <taxon>Peronosporomycetes</taxon>
        <taxon>Peronosporales</taxon>
        <taxon>Peronosporaceae</taxon>
        <taxon>Phytophthora</taxon>
    </lineage>
</organism>